<organism evidence="3 4">
    <name type="scientific">Lagenidium giganteum</name>
    <dbReference type="NCBI Taxonomy" id="4803"/>
    <lineage>
        <taxon>Eukaryota</taxon>
        <taxon>Sar</taxon>
        <taxon>Stramenopiles</taxon>
        <taxon>Oomycota</taxon>
        <taxon>Peronosporomycetes</taxon>
        <taxon>Pythiales</taxon>
        <taxon>Pythiaceae</taxon>
    </lineage>
</organism>
<feature type="compositionally biased region" description="Polar residues" evidence="2">
    <location>
        <begin position="127"/>
        <end position="138"/>
    </location>
</feature>
<reference evidence="3" key="2">
    <citation type="journal article" date="2023" name="Microbiol Resour">
        <title>Decontamination and Annotation of the Draft Genome Sequence of the Oomycete Lagenidium giganteum ARSEF 373.</title>
        <authorList>
            <person name="Morgan W.R."/>
            <person name="Tartar A."/>
        </authorList>
    </citation>
    <scope>NUCLEOTIDE SEQUENCE</scope>
    <source>
        <strain evidence="3">ARSEF 373</strain>
    </source>
</reference>
<proteinExistence type="predicted"/>
<dbReference type="EMBL" id="DAKRPA010000009">
    <property type="protein sequence ID" value="DBA04299.1"/>
    <property type="molecule type" value="Genomic_DNA"/>
</dbReference>
<gene>
    <name evidence="3" type="ORF">N0F65_002061</name>
</gene>
<sequence length="155" mass="16936">MKKEVVELVKAVVRKQLKEKMLEHDERLAELQRLVTNLQDVIRQQSVMLQESANQLLAFEQSKQQKSPKSVTKDSFIPRPPAIASTHSRSSLLPSVGAAVPNTGATVRPSGIKPPRSSERLSRLPAPSNNHGNHGTMATSKSTTSSTSSLGYAKR</sequence>
<name>A0AAV2ZEC5_9STRA</name>
<feature type="region of interest" description="Disordered" evidence="2">
    <location>
        <begin position="60"/>
        <end position="155"/>
    </location>
</feature>
<evidence type="ECO:0000313" key="3">
    <source>
        <dbReference type="EMBL" id="DBA04299.1"/>
    </source>
</evidence>
<reference evidence="3" key="1">
    <citation type="submission" date="2022-11" db="EMBL/GenBank/DDBJ databases">
        <authorList>
            <person name="Morgan W.R."/>
            <person name="Tartar A."/>
        </authorList>
    </citation>
    <scope>NUCLEOTIDE SEQUENCE</scope>
    <source>
        <strain evidence="3">ARSEF 373</strain>
    </source>
</reference>
<protein>
    <submittedName>
        <fullName evidence="3">Uncharacterized protein</fullName>
    </submittedName>
</protein>
<accession>A0AAV2ZEC5</accession>
<evidence type="ECO:0000256" key="1">
    <source>
        <dbReference type="SAM" id="Coils"/>
    </source>
</evidence>
<evidence type="ECO:0000313" key="4">
    <source>
        <dbReference type="Proteomes" id="UP001146120"/>
    </source>
</evidence>
<keyword evidence="1" id="KW-0175">Coiled coil</keyword>
<evidence type="ECO:0000256" key="2">
    <source>
        <dbReference type="SAM" id="MobiDB-lite"/>
    </source>
</evidence>
<dbReference type="AlphaFoldDB" id="A0AAV2ZEC5"/>
<keyword evidence="4" id="KW-1185">Reference proteome</keyword>
<feature type="compositionally biased region" description="Low complexity" evidence="2">
    <location>
        <begin position="139"/>
        <end position="149"/>
    </location>
</feature>
<feature type="compositionally biased region" description="Polar residues" evidence="2">
    <location>
        <begin position="60"/>
        <end position="70"/>
    </location>
</feature>
<comment type="caution">
    <text evidence="3">The sequence shown here is derived from an EMBL/GenBank/DDBJ whole genome shotgun (WGS) entry which is preliminary data.</text>
</comment>
<dbReference type="Proteomes" id="UP001146120">
    <property type="component" value="Unassembled WGS sequence"/>
</dbReference>
<feature type="coiled-coil region" evidence="1">
    <location>
        <begin position="14"/>
        <end position="41"/>
    </location>
</feature>